<organism evidence="2 3">
    <name type="scientific">Chelatococcus caeni</name>
    <dbReference type="NCBI Taxonomy" id="1348468"/>
    <lineage>
        <taxon>Bacteria</taxon>
        <taxon>Pseudomonadati</taxon>
        <taxon>Pseudomonadota</taxon>
        <taxon>Alphaproteobacteria</taxon>
        <taxon>Hyphomicrobiales</taxon>
        <taxon>Chelatococcaceae</taxon>
        <taxon>Chelatococcus</taxon>
    </lineage>
</organism>
<dbReference type="RefSeq" id="WP_183315661.1">
    <property type="nucleotide sequence ID" value="NZ_JACIEN010000001.1"/>
</dbReference>
<name>A0A840BZ86_9HYPH</name>
<evidence type="ECO:0000313" key="3">
    <source>
        <dbReference type="Proteomes" id="UP000577362"/>
    </source>
</evidence>
<dbReference type="Proteomes" id="UP000577362">
    <property type="component" value="Unassembled WGS sequence"/>
</dbReference>
<gene>
    <name evidence="2" type="ORF">GGR16_000573</name>
</gene>
<dbReference type="EMBL" id="JACIEN010000001">
    <property type="protein sequence ID" value="MBB4015567.1"/>
    <property type="molecule type" value="Genomic_DNA"/>
</dbReference>
<keyword evidence="3" id="KW-1185">Reference proteome</keyword>
<comment type="caution">
    <text evidence="2">The sequence shown here is derived from an EMBL/GenBank/DDBJ whole genome shotgun (WGS) entry which is preliminary data.</text>
</comment>
<proteinExistence type="predicted"/>
<evidence type="ECO:0000313" key="2">
    <source>
        <dbReference type="EMBL" id="MBB4015567.1"/>
    </source>
</evidence>
<protein>
    <submittedName>
        <fullName evidence="2">Putative membrane protein</fullName>
    </submittedName>
</protein>
<feature type="chain" id="PRO_5032339533" evidence="1">
    <location>
        <begin position="28"/>
        <end position="110"/>
    </location>
</feature>
<feature type="signal peptide" evidence="1">
    <location>
        <begin position="1"/>
        <end position="27"/>
    </location>
</feature>
<sequence length="110" mass="11236">MRRAFVLTGLAAHLIALALLLPAAVTASPADEATFIIPASDGYGVAECLATGDDCAAGVAQAWCTAQGYAKATHFGLIDRREATGSLKEEVAVTSRRGAPSVSITCSVMP</sequence>
<dbReference type="AlphaFoldDB" id="A0A840BZ86"/>
<reference evidence="2 3" key="1">
    <citation type="submission" date="2020-08" db="EMBL/GenBank/DDBJ databases">
        <title>Genomic Encyclopedia of Type Strains, Phase IV (KMG-IV): sequencing the most valuable type-strain genomes for metagenomic binning, comparative biology and taxonomic classification.</title>
        <authorList>
            <person name="Goeker M."/>
        </authorList>
    </citation>
    <scope>NUCLEOTIDE SEQUENCE [LARGE SCALE GENOMIC DNA]</scope>
    <source>
        <strain evidence="2 3">DSM 103737</strain>
    </source>
</reference>
<keyword evidence="1" id="KW-0732">Signal</keyword>
<evidence type="ECO:0000256" key="1">
    <source>
        <dbReference type="SAM" id="SignalP"/>
    </source>
</evidence>
<accession>A0A840BZ86</accession>